<dbReference type="Proteomes" id="UP000663658">
    <property type="component" value="Chromosome"/>
</dbReference>
<evidence type="ECO:0000313" key="1">
    <source>
        <dbReference type="EMBL" id="QSL92563.1"/>
    </source>
</evidence>
<dbReference type="InterPro" id="IPR048061">
    <property type="entry name" value="GmtX-like"/>
</dbReference>
<organism evidence="1 2">
    <name type="scientific">Ectopseudomonas toyotomiensis</name>
    <dbReference type="NCBI Taxonomy" id="554344"/>
    <lineage>
        <taxon>Bacteria</taxon>
        <taxon>Pseudomonadati</taxon>
        <taxon>Pseudomonadota</taxon>
        <taxon>Gammaproteobacteria</taxon>
        <taxon>Pseudomonadales</taxon>
        <taxon>Pseudomonadaceae</taxon>
        <taxon>Ectopseudomonas</taxon>
    </lineage>
</organism>
<reference evidence="1 2" key="1">
    <citation type="submission" date="2021-02" db="EMBL/GenBank/DDBJ databases">
        <title>Whole genome sequencing of Pseudomonas alcaliphila strain SM2.</title>
        <authorList>
            <person name="Alshamsi M.S."/>
            <person name="Sudalaimuthuasari N."/>
            <person name="Kundu B."/>
            <person name="AlMaskari R.S."/>
            <person name="Elmahi Y."/>
            <person name="Mundra S."/>
            <person name="Chandran S."/>
            <person name="Malik S."/>
            <person name="Hazzouri K.M."/>
            <person name="Amiri K.M.A."/>
        </authorList>
    </citation>
    <scope>NUCLEOTIDE SEQUENCE [LARGE SCALE GENOMIC DNA]</scope>
    <source>
        <strain evidence="1 2">SM2</strain>
    </source>
</reference>
<sequence>MLEHLKAFVSPRTQLTLDAIYKVCLEQVERGVSDFSFATVARLGENRGVPKAQSIRNASGVHYRALIESFVAEFPAKKIAHKETKANAWVDELPTARHRLLVKILISELAEARRLIKEVVPPGLEIYVDDRRASPSTFKLDNVERRALEYIISDDFMKKWEFHRGDKGDVLDQSGVRVLKPGTFEAIEKALRHL</sequence>
<name>A0ABD7DVN2_9GAMM</name>
<dbReference type="EMBL" id="CP070505">
    <property type="protein sequence ID" value="QSL92563.1"/>
    <property type="molecule type" value="Genomic_DNA"/>
</dbReference>
<dbReference type="AlphaFoldDB" id="A0ABD7DVN2"/>
<evidence type="ECO:0000313" key="2">
    <source>
        <dbReference type="Proteomes" id="UP000663658"/>
    </source>
</evidence>
<protein>
    <submittedName>
        <fullName evidence="1">Uncharacterized protein</fullName>
    </submittedName>
</protein>
<accession>A0ABD7DVN2</accession>
<dbReference type="NCBIfam" id="NF040692">
    <property type="entry name" value="recomb_assoc"/>
    <property type="match status" value="1"/>
</dbReference>
<proteinExistence type="predicted"/>
<dbReference type="KEGG" id="pty:JWV26_22965"/>
<gene>
    <name evidence="1" type="ORF">JWV26_22965</name>
</gene>
<dbReference type="RefSeq" id="WP_206417903.1">
    <property type="nucleotide sequence ID" value="NZ_CP070505.1"/>
</dbReference>